<dbReference type="NCBIfam" id="TIGR02195">
    <property type="entry name" value="heptsyl_trn_II"/>
    <property type="match status" value="1"/>
</dbReference>
<evidence type="ECO:0000256" key="3">
    <source>
        <dbReference type="ARBA" id="ARBA00043995"/>
    </source>
</evidence>
<sequence length="122" mass="12958">MFGSAKDHEAGNEILAALSIEQQAWCRNLAGETQLEQAVILLAACKAVVTNDSGLMHVAAALNRPLVALYGPSSPDFTPPLSHKARVIRLITGYHKVRKGDAAEGYHQSLIDITPAACPGRA</sequence>
<dbReference type="Pfam" id="PF01075">
    <property type="entry name" value="Glyco_transf_9"/>
    <property type="match status" value="1"/>
</dbReference>
<proteinExistence type="inferred from homology"/>
<dbReference type="FunFam" id="3.40.50.2000:FF:000023">
    <property type="entry name" value="ADP-heptose--LPS heptosyltransferase II"/>
    <property type="match status" value="1"/>
</dbReference>
<comment type="similarity">
    <text evidence="3">Belongs to the glycosyltransferase 9 family.</text>
</comment>
<keyword evidence="1" id="KW-0328">Glycosyltransferase</keyword>
<dbReference type="GO" id="GO:0005829">
    <property type="term" value="C:cytosol"/>
    <property type="evidence" value="ECO:0007669"/>
    <property type="project" value="TreeGrafter"/>
</dbReference>
<accession>A0A4U9HDW2</accession>
<dbReference type="GO" id="GO:0009244">
    <property type="term" value="P:lipopolysaccharide core region biosynthetic process"/>
    <property type="evidence" value="ECO:0007669"/>
    <property type="project" value="TreeGrafter"/>
</dbReference>
<evidence type="ECO:0000313" key="7">
    <source>
        <dbReference type="Proteomes" id="UP000310719"/>
    </source>
</evidence>
<dbReference type="Proteomes" id="UP000310719">
    <property type="component" value="Chromosome"/>
</dbReference>
<dbReference type="PANTHER" id="PTHR30160:SF7">
    <property type="entry name" value="ADP-HEPTOSE--LPS HEPTOSYLTRANSFERASE 2"/>
    <property type="match status" value="1"/>
</dbReference>
<protein>
    <recommendedName>
        <fullName evidence="4">lipopolysaccharide heptosyltransferase II</fullName>
        <ecNumber evidence="4">2.4.99.24</ecNumber>
    </recommendedName>
</protein>
<dbReference type="EMBL" id="LR590464">
    <property type="protein sequence ID" value="VTP62052.1"/>
    <property type="molecule type" value="Genomic_DNA"/>
</dbReference>
<name>A0A4U9HDW2_9ENTR</name>
<dbReference type="CDD" id="cd03789">
    <property type="entry name" value="GT9_LPS_heptosyltransferase"/>
    <property type="match status" value="1"/>
</dbReference>
<evidence type="ECO:0000256" key="5">
    <source>
        <dbReference type="ARBA" id="ARBA00047503"/>
    </source>
</evidence>
<keyword evidence="2 6" id="KW-0808">Transferase</keyword>
<dbReference type="GO" id="GO:0008713">
    <property type="term" value="F:ADP-heptose-lipopolysaccharide heptosyltransferase activity"/>
    <property type="evidence" value="ECO:0007669"/>
    <property type="project" value="UniProtKB-EC"/>
</dbReference>
<gene>
    <name evidence="6" type="primary">rfaF_1</name>
    <name evidence="6" type="ORF">NCTC13032_00141</name>
</gene>
<organism evidence="6 7">
    <name type="scientific">Leclercia adecarboxylata</name>
    <dbReference type="NCBI Taxonomy" id="83655"/>
    <lineage>
        <taxon>Bacteria</taxon>
        <taxon>Pseudomonadati</taxon>
        <taxon>Pseudomonadota</taxon>
        <taxon>Gammaproteobacteria</taxon>
        <taxon>Enterobacterales</taxon>
        <taxon>Enterobacteriaceae</taxon>
        <taxon>Leclercia</taxon>
    </lineage>
</organism>
<evidence type="ECO:0000313" key="6">
    <source>
        <dbReference type="EMBL" id="VTP62052.1"/>
    </source>
</evidence>
<reference evidence="6 7" key="1">
    <citation type="submission" date="2019-05" db="EMBL/GenBank/DDBJ databases">
        <authorList>
            <consortium name="Pathogen Informatics"/>
        </authorList>
    </citation>
    <scope>NUCLEOTIDE SEQUENCE [LARGE SCALE GENOMIC DNA]</scope>
    <source>
        <strain evidence="6 7">NCTC13032</strain>
    </source>
</reference>
<dbReference type="PANTHER" id="PTHR30160">
    <property type="entry name" value="TETRAACYLDISACCHARIDE 4'-KINASE-RELATED"/>
    <property type="match status" value="1"/>
</dbReference>
<evidence type="ECO:0000256" key="2">
    <source>
        <dbReference type="ARBA" id="ARBA00022679"/>
    </source>
</evidence>
<dbReference type="InterPro" id="IPR011910">
    <property type="entry name" value="RfaF"/>
</dbReference>
<dbReference type="AlphaFoldDB" id="A0A4U9HDW2"/>
<dbReference type="Gene3D" id="3.40.50.2000">
    <property type="entry name" value="Glycogen Phosphorylase B"/>
    <property type="match status" value="1"/>
</dbReference>
<dbReference type="EC" id="2.4.99.24" evidence="4"/>
<dbReference type="SUPFAM" id="SSF53756">
    <property type="entry name" value="UDP-Glycosyltransferase/glycogen phosphorylase"/>
    <property type="match status" value="1"/>
</dbReference>
<evidence type="ECO:0000256" key="1">
    <source>
        <dbReference type="ARBA" id="ARBA00022676"/>
    </source>
</evidence>
<evidence type="ECO:0000256" key="4">
    <source>
        <dbReference type="ARBA" id="ARBA00044042"/>
    </source>
</evidence>
<comment type="catalytic activity">
    <reaction evidence="5">
        <text>an L-alpha-D-Hep-(1-&gt;5)-[alpha-Kdo-(2-&gt;4)]-alpha-Kdo-(2-&gt;6)-lipid A + ADP-L-glycero-beta-D-manno-heptose = an L-alpha-D-Hep-(1-&gt;3)-L-alpha-D-Hep-(1-&gt;5)-[alpha-Kdo-(2-&gt;4)]-alpha-Kdo-(2-&gt;6)-lipid A + ADP + H(+)</text>
        <dbReference type="Rhea" id="RHEA:74071"/>
        <dbReference type="ChEBI" id="CHEBI:15378"/>
        <dbReference type="ChEBI" id="CHEBI:61506"/>
        <dbReference type="ChEBI" id="CHEBI:193068"/>
        <dbReference type="ChEBI" id="CHEBI:193069"/>
        <dbReference type="ChEBI" id="CHEBI:456216"/>
        <dbReference type="EC" id="2.4.99.24"/>
    </reaction>
</comment>
<dbReference type="InterPro" id="IPR051199">
    <property type="entry name" value="LPS_LOS_Heptosyltrfase"/>
</dbReference>
<dbReference type="InterPro" id="IPR002201">
    <property type="entry name" value="Glyco_trans_9"/>
</dbReference>